<dbReference type="InterPro" id="IPR011547">
    <property type="entry name" value="SLC26A/SulP_dom"/>
</dbReference>
<dbReference type="PANTHER" id="PTHR11814">
    <property type="entry name" value="SULFATE TRANSPORTER"/>
    <property type="match status" value="1"/>
</dbReference>
<evidence type="ECO:0000313" key="7">
    <source>
        <dbReference type="EMBL" id="MDQ0257073.1"/>
    </source>
</evidence>
<evidence type="ECO:0000256" key="2">
    <source>
        <dbReference type="ARBA" id="ARBA00022692"/>
    </source>
</evidence>
<feature type="transmembrane region" description="Helical" evidence="5">
    <location>
        <begin position="179"/>
        <end position="196"/>
    </location>
</feature>
<feature type="transmembrane region" description="Helical" evidence="5">
    <location>
        <begin position="124"/>
        <end position="147"/>
    </location>
</feature>
<reference evidence="7 8" key="1">
    <citation type="submission" date="2023-07" db="EMBL/GenBank/DDBJ databases">
        <title>Genomic Encyclopedia of Type Strains, Phase IV (KMG-IV): sequencing the most valuable type-strain genomes for metagenomic binning, comparative biology and taxonomic classification.</title>
        <authorList>
            <person name="Goeker M."/>
        </authorList>
    </citation>
    <scope>NUCLEOTIDE SEQUENCE [LARGE SCALE GENOMIC DNA]</scope>
    <source>
        <strain evidence="7 8">DSM 9768</strain>
    </source>
</reference>
<protein>
    <submittedName>
        <fullName evidence="7">SulP family sulfate permease</fullName>
    </submittedName>
</protein>
<dbReference type="Pfam" id="PF00916">
    <property type="entry name" value="Sulfate_transp"/>
    <property type="match status" value="1"/>
</dbReference>
<dbReference type="Pfam" id="PF01740">
    <property type="entry name" value="STAS"/>
    <property type="match status" value="1"/>
</dbReference>
<keyword evidence="4 5" id="KW-0472">Membrane</keyword>
<dbReference type="Proteomes" id="UP001230005">
    <property type="component" value="Unassembled WGS sequence"/>
</dbReference>
<comment type="subcellular location">
    <subcellularLocation>
        <location evidence="1">Membrane</location>
        <topology evidence="1">Multi-pass membrane protein</topology>
    </subcellularLocation>
</comment>
<keyword evidence="8" id="KW-1185">Reference proteome</keyword>
<feature type="transmembrane region" description="Helical" evidence="5">
    <location>
        <begin position="20"/>
        <end position="44"/>
    </location>
</feature>
<dbReference type="InterPro" id="IPR001902">
    <property type="entry name" value="SLC26A/SulP_fam"/>
</dbReference>
<organism evidence="7 8">
    <name type="scientific">Evansella vedderi</name>
    <dbReference type="NCBI Taxonomy" id="38282"/>
    <lineage>
        <taxon>Bacteria</taxon>
        <taxon>Bacillati</taxon>
        <taxon>Bacillota</taxon>
        <taxon>Bacilli</taxon>
        <taxon>Bacillales</taxon>
        <taxon>Bacillaceae</taxon>
        <taxon>Evansella</taxon>
    </lineage>
</organism>
<feature type="transmembrane region" description="Helical" evidence="5">
    <location>
        <begin position="99"/>
        <end position="117"/>
    </location>
</feature>
<dbReference type="NCBIfam" id="TIGR00815">
    <property type="entry name" value="sulP"/>
    <property type="match status" value="1"/>
</dbReference>
<dbReference type="InterPro" id="IPR036513">
    <property type="entry name" value="STAS_dom_sf"/>
</dbReference>
<feature type="transmembrane region" description="Helical" evidence="5">
    <location>
        <begin position="73"/>
        <end position="93"/>
    </location>
</feature>
<dbReference type="Gene3D" id="3.30.750.24">
    <property type="entry name" value="STAS domain"/>
    <property type="match status" value="1"/>
</dbReference>
<dbReference type="CDD" id="cd07042">
    <property type="entry name" value="STAS_SulP_like_sulfate_transporter"/>
    <property type="match status" value="1"/>
</dbReference>
<evidence type="ECO:0000256" key="5">
    <source>
        <dbReference type="SAM" id="Phobius"/>
    </source>
</evidence>
<name>A0ABU0A0Q7_9BACI</name>
<dbReference type="EMBL" id="JAUSUG010000022">
    <property type="protein sequence ID" value="MDQ0257073.1"/>
    <property type="molecule type" value="Genomic_DNA"/>
</dbReference>
<feature type="domain" description="STAS" evidence="6">
    <location>
        <begin position="440"/>
        <end position="555"/>
    </location>
</feature>
<evidence type="ECO:0000259" key="6">
    <source>
        <dbReference type="PROSITE" id="PS50801"/>
    </source>
</evidence>
<dbReference type="InterPro" id="IPR002645">
    <property type="entry name" value="STAS_dom"/>
</dbReference>
<dbReference type="RefSeq" id="WP_307330209.1">
    <property type="nucleotide sequence ID" value="NZ_JAUSUG010000022.1"/>
</dbReference>
<evidence type="ECO:0000256" key="3">
    <source>
        <dbReference type="ARBA" id="ARBA00022989"/>
    </source>
</evidence>
<feature type="transmembrane region" description="Helical" evidence="5">
    <location>
        <begin position="382"/>
        <end position="410"/>
    </location>
</feature>
<proteinExistence type="predicted"/>
<comment type="caution">
    <text evidence="7">The sequence shown here is derived from an EMBL/GenBank/DDBJ whole genome shotgun (WGS) entry which is preliminary data.</text>
</comment>
<dbReference type="PROSITE" id="PS50801">
    <property type="entry name" value="STAS"/>
    <property type="match status" value="1"/>
</dbReference>
<sequence length="562" mass="62608">MLERILPATRWIKDYQRNDLYEDLNAGIIVFIMYVPQGVAYAMLAGLPPVMGLYAATIPVIMYALFASSKHLAVGPVALISLLVLSGVSTISEPGTPEYISYVILLSFMIGVIHFLLGILKMGVLLNFLSHAVISGFISAAAIIIAFSQLKNVLGIEIEPSMYIYQVIMEAAHNISSTNLYTLSIALGNIFALVLLKKYLPKFPTSIIVVIVTMLTVYWFNLDQQGVKIVGSVPNGMPSFLAPAFSLESIRILLPTALTIAFIAFMESIAIAKSIAAKENYRIDVNQELKGVGLANIVGSFFSSYPITGSFTRSAVNYQSGAKTPLASIFTAFFLIITLLFFTQFFYYLPHATLSAIILVAVYKLVDFKEAKHIFQLKKADGWILVVTFVSTLIIGLELGILVGIIFSLITVLHRTANPDPFIVELGYIEQKDVFQNINRIPDGKTYSETVILRIDSSLYFANISHLEKKLEELIQQRKNIKSLIFDMSGVNSIDSEAVHRFEDILRDLRDKNGIHFEFTHMKYSVREIITKSKWDTKFGLPISYQSLKEVLTRQGLMKNTG</sequence>
<dbReference type="SUPFAM" id="SSF52091">
    <property type="entry name" value="SpoIIaa-like"/>
    <property type="match status" value="1"/>
</dbReference>
<feature type="transmembrane region" description="Helical" evidence="5">
    <location>
        <begin position="50"/>
        <end position="66"/>
    </location>
</feature>
<feature type="transmembrane region" description="Helical" evidence="5">
    <location>
        <begin position="203"/>
        <end position="220"/>
    </location>
</feature>
<keyword evidence="3 5" id="KW-1133">Transmembrane helix</keyword>
<evidence type="ECO:0000256" key="1">
    <source>
        <dbReference type="ARBA" id="ARBA00004141"/>
    </source>
</evidence>
<keyword evidence="2 5" id="KW-0812">Transmembrane</keyword>
<feature type="transmembrane region" description="Helical" evidence="5">
    <location>
        <begin position="324"/>
        <end position="342"/>
    </location>
</feature>
<evidence type="ECO:0000313" key="8">
    <source>
        <dbReference type="Proteomes" id="UP001230005"/>
    </source>
</evidence>
<feature type="transmembrane region" description="Helical" evidence="5">
    <location>
        <begin position="240"/>
        <end position="265"/>
    </location>
</feature>
<gene>
    <name evidence="7" type="ORF">J2S74_004518</name>
</gene>
<evidence type="ECO:0000256" key="4">
    <source>
        <dbReference type="ARBA" id="ARBA00023136"/>
    </source>
</evidence>
<accession>A0ABU0A0Q7</accession>